<protein>
    <submittedName>
        <fullName evidence="3">HTH-type transcriptional repressor of NAD biosynthesis genes</fullName>
        <ecNumber evidence="3">2.7.1.22</ecNumber>
        <ecNumber evidence="3">2.7.7.1</ecNumber>
    </submittedName>
</protein>
<dbReference type="InterPro" id="IPR038727">
    <property type="entry name" value="NadR/Ttd14_AAA_dom"/>
</dbReference>
<dbReference type="EC" id="2.7.7.1" evidence="3"/>
<evidence type="ECO:0000313" key="4">
    <source>
        <dbReference type="Proteomes" id="UP001241988"/>
    </source>
</evidence>
<reference evidence="3 4" key="1">
    <citation type="submission" date="2023-07" db="EMBL/GenBank/DDBJ databases">
        <title>Genomic Encyclopedia of Type Strains, Phase IV (KMG-IV): sequencing the most valuable type-strain genomes for metagenomic binning, comparative biology and taxonomic classification.</title>
        <authorList>
            <person name="Goeker M."/>
        </authorList>
    </citation>
    <scope>NUCLEOTIDE SEQUENCE [LARGE SCALE GENOMIC DNA]</scope>
    <source>
        <strain evidence="3 4">DSM 16419</strain>
    </source>
</reference>
<dbReference type="PANTHER" id="PTHR37512">
    <property type="entry name" value="TRIFUNCTIONAL NAD BIOSYNTHESIS/REGULATOR PROTEIN NADR"/>
    <property type="match status" value="1"/>
</dbReference>
<keyword evidence="3" id="KW-0548">Nucleotidyltransferase</keyword>
<comment type="caution">
    <text evidence="3">The sequence shown here is derived from an EMBL/GenBank/DDBJ whole genome shotgun (WGS) entry which is preliminary data.</text>
</comment>
<dbReference type="InterPro" id="IPR004821">
    <property type="entry name" value="Cyt_trans-like"/>
</dbReference>
<evidence type="ECO:0000259" key="2">
    <source>
        <dbReference type="Pfam" id="PF13521"/>
    </source>
</evidence>
<evidence type="ECO:0000259" key="1">
    <source>
        <dbReference type="Pfam" id="PF01467"/>
    </source>
</evidence>
<organism evidence="3 4">
    <name type="scientific">Planomicrobium stackebrandtii</name>
    <dbReference type="NCBI Taxonomy" id="253160"/>
    <lineage>
        <taxon>Bacteria</taxon>
        <taxon>Bacillati</taxon>
        <taxon>Bacillota</taxon>
        <taxon>Bacilli</taxon>
        <taxon>Bacillales</taxon>
        <taxon>Caryophanaceae</taxon>
        <taxon>Planomicrobium</taxon>
    </lineage>
</organism>
<evidence type="ECO:0000313" key="3">
    <source>
        <dbReference type="EMBL" id="MDQ0427493.1"/>
    </source>
</evidence>
<dbReference type="Pfam" id="PF01467">
    <property type="entry name" value="CTP_transf_like"/>
    <property type="match status" value="1"/>
</dbReference>
<dbReference type="InterPro" id="IPR052735">
    <property type="entry name" value="NAD_biosynth-regulator"/>
</dbReference>
<dbReference type="Gene3D" id="3.40.50.620">
    <property type="entry name" value="HUPs"/>
    <property type="match status" value="1"/>
</dbReference>
<dbReference type="EMBL" id="JAUSWB010000001">
    <property type="protein sequence ID" value="MDQ0427493.1"/>
    <property type="molecule type" value="Genomic_DNA"/>
</dbReference>
<keyword evidence="4" id="KW-1185">Reference proteome</keyword>
<dbReference type="GO" id="GO:0050262">
    <property type="term" value="F:ribosylnicotinamide kinase activity"/>
    <property type="evidence" value="ECO:0007669"/>
    <property type="project" value="UniProtKB-EC"/>
</dbReference>
<dbReference type="Pfam" id="PF13521">
    <property type="entry name" value="AAA_28"/>
    <property type="match status" value="1"/>
</dbReference>
<dbReference type="InterPro" id="IPR027417">
    <property type="entry name" value="P-loop_NTPase"/>
</dbReference>
<feature type="domain" description="Cytidyltransferase-like" evidence="1">
    <location>
        <begin position="8"/>
        <end position="150"/>
    </location>
</feature>
<dbReference type="PIRSF" id="PIRSF004776">
    <property type="entry name" value="NadR_NMNAT/RNK"/>
    <property type="match status" value="1"/>
</dbReference>
<gene>
    <name evidence="3" type="ORF">QOZ98_000318</name>
</gene>
<keyword evidence="3" id="KW-0808">Transferase</keyword>
<dbReference type="Gene3D" id="3.40.50.300">
    <property type="entry name" value="P-loop containing nucleotide triphosphate hydrolases"/>
    <property type="match status" value="1"/>
</dbReference>
<dbReference type="InterPro" id="IPR014729">
    <property type="entry name" value="Rossmann-like_a/b/a_fold"/>
</dbReference>
<dbReference type="NCBIfam" id="NF005988">
    <property type="entry name" value="PRK08099.1"/>
    <property type="match status" value="1"/>
</dbReference>
<dbReference type="EC" id="2.7.1.22" evidence="3"/>
<dbReference type="Proteomes" id="UP001241988">
    <property type="component" value="Unassembled WGS sequence"/>
</dbReference>
<accession>A0ABU0GR28</accession>
<dbReference type="RefSeq" id="WP_308785792.1">
    <property type="nucleotide sequence ID" value="NZ_JAUSWB010000001.1"/>
</dbReference>
<dbReference type="SUPFAM" id="SSF52374">
    <property type="entry name" value="Nucleotidylyl transferase"/>
    <property type="match status" value="1"/>
</dbReference>
<dbReference type="GO" id="GO:0000309">
    <property type="term" value="F:nicotinamide-nucleotide adenylyltransferase activity"/>
    <property type="evidence" value="ECO:0007669"/>
    <property type="project" value="UniProtKB-EC"/>
</dbReference>
<feature type="domain" description="NadR/Ttd14 AAA" evidence="2">
    <location>
        <begin position="172"/>
        <end position="328"/>
    </location>
</feature>
<sequence>MAIGKVGMYGGKFLVIHQGHVSAMIRASTMVEELHVILTHDEEYEREFYFNGTLMEPIPFHQRLRWWNELTKDLPHVKVHAVAEKQTDEFYDWEKGSIAIKEAIGKGIDTVFSSEHAYGEHFEKLYPDAQHIVLDAERQTYPISATQIREEGAMKHWAIIPHVVQPYFVRTVVVVGTESAGKSTLVKNLANLYNTSYVEEYGRKFYENIGAEITIEADFPKIAFEHKYHEEEQAKRANKLLFIDTEANVTQYFSWAYLGYEQPVLDQVAALQNYDLWLFLEPDVAWIDDGTRLFGEQEIRERNNDYLKGILDRQNILYHSIKGNYNERLEQAIELVDRVMEEKLYGNKTT</sequence>
<name>A0ABU0GR28_9BACL</name>
<dbReference type="SUPFAM" id="SSF52540">
    <property type="entry name" value="P-loop containing nucleoside triphosphate hydrolases"/>
    <property type="match status" value="1"/>
</dbReference>
<dbReference type="PANTHER" id="PTHR37512:SF1">
    <property type="entry name" value="NADR_TTD14 AAA DOMAIN-CONTAINING PROTEIN"/>
    <property type="match status" value="1"/>
</dbReference>
<dbReference type="InterPro" id="IPR016429">
    <property type="entry name" value="NAD_NadR"/>
</dbReference>
<proteinExistence type="predicted"/>